<keyword evidence="3" id="KW-0378">Hydrolase</keyword>
<feature type="domain" description="Metallo-beta-lactamase" evidence="5">
    <location>
        <begin position="12"/>
        <end position="194"/>
    </location>
</feature>
<dbReference type="InterPro" id="IPR051453">
    <property type="entry name" value="MBL_Glyoxalase_II"/>
</dbReference>
<dbReference type="PANTHER" id="PTHR46233">
    <property type="entry name" value="HYDROXYACYLGLUTATHIONE HYDROLASE GLOC"/>
    <property type="match status" value="1"/>
</dbReference>
<evidence type="ECO:0000259" key="5">
    <source>
        <dbReference type="SMART" id="SM00849"/>
    </source>
</evidence>
<proteinExistence type="predicted"/>
<keyword evidence="2" id="KW-0479">Metal-binding</keyword>
<dbReference type="InterPro" id="IPR036866">
    <property type="entry name" value="RibonucZ/Hydroxyglut_hydro"/>
</dbReference>
<dbReference type="Proteomes" id="UP000024559">
    <property type="component" value="Chromosome"/>
</dbReference>
<sequence>MKIKRILNPVAQENTYILENESASLVIDPGSNTSSILAKLEAIAKPVAAILLTHTHYDHIMSVEAVRQAYNHPPVYVAEAEKDWLMNPVHNLSGLPRHDDMEDVIVNPADYYFDFIKDYNISNFQFKVVPTPGHSIGGVSFIFEKEETVFSGDALFKEAVGRWDLPTGNHDQLLSSIQDQLFTLPNHYRVFPGHGWDTTIGHEKIFNPHFS</sequence>
<keyword evidence="4" id="KW-0862">Zinc</keyword>
<accession>A0A0E2Q380</accession>
<dbReference type="PATRIC" id="fig|1433289.7.peg.1018"/>
<dbReference type="HOGENOM" id="CLU_030571_5_2_9"/>
<dbReference type="SUPFAM" id="SSF56281">
    <property type="entry name" value="Metallo-hydrolase/oxidoreductase"/>
    <property type="match status" value="1"/>
</dbReference>
<comment type="cofactor">
    <cofactor evidence="1">
        <name>Zn(2+)</name>
        <dbReference type="ChEBI" id="CHEBI:29105"/>
    </cofactor>
</comment>
<dbReference type="InterPro" id="IPR001279">
    <property type="entry name" value="Metallo-B-lactamas"/>
</dbReference>
<dbReference type="RefSeq" id="WP_011681057.1">
    <property type="nucleotide sequence ID" value="NZ_CM002372.1"/>
</dbReference>
<gene>
    <name evidence="6" type="ORF">X841_05045</name>
</gene>
<organism evidence="6 7">
    <name type="scientific">Streptococcus thermophilus M17PTZA496</name>
    <dbReference type="NCBI Taxonomy" id="1433289"/>
    <lineage>
        <taxon>Bacteria</taxon>
        <taxon>Bacillati</taxon>
        <taxon>Bacillota</taxon>
        <taxon>Bacilli</taxon>
        <taxon>Lactobacillales</taxon>
        <taxon>Streptococcaceae</taxon>
        <taxon>Streptococcus</taxon>
    </lineage>
</organism>
<dbReference type="EMBL" id="AZJT01000039">
    <property type="protein sequence ID" value="ETW90008.1"/>
    <property type="molecule type" value="Genomic_DNA"/>
</dbReference>
<evidence type="ECO:0000256" key="2">
    <source>
        <dbReference type="ARBA" id="ARBA00022723"/>
    </source>
</evidence>
<dbReference type="SMART" id="SM00849">
    <property type="entry name" value="Lactamase_B"/>
    <property type="match status" value="1"/>
</dbReference>
<dbReference type="GO" id="GO:0046872">
    <property type="term" value="F:metal ion binding"/>
    <property type="evidence" value="ECO:0007669"/>
    <property type="project" value="UniProtKB-KW"/>
</dbReference>
<evidence type="ECO:0000256" key="4">
    <source>
        <dbReference type="ARBA" id="ARBA00022833"/>
    </source>
</evidence>
<protein>
    <recommendedName>
        <fullName evidence="5">Metallo-beta-lactamase domain-containing protein</fullName>
    </recommendedName>
</protein>
<dbReference type="Pfam" id="PF00753">
    <property type="entry name" value="Lactamase_B"/>
    <property type="match status" value="1"/>
</dbReference>
<dbReference type="PANTHER" id="PTHR46233:SF3">
    <property type="entry name" value="HYDROXYACYLGLUTATHIONE HYDROLASE GLOC"/>
    <property type="match status" value="1"/>
</dbReference>
<comment type="caution">
    <text evidence="6">The sequence shown here is derived from an EMBL/GenBank/DDBJ whole genome shotgun (WGS) entry which is preliminary data.</text>
</comment>
<dbReference type="GO" id="GO:0016787">
    <property type="term" value="F:hydrolase activity"/>
    <property type="evidence" value="ECO:0007669"/>
    <property type="project" value="UniProtKB-KW"/>
</dbReference>
<name>A0A0E2Q380_STRTR</name>
<reference evidence="7" key="1">
    <citation type="submission" date="2013-12" db="EMBL/GenBank/DDBJ databases">
        <title>Genome sequences of Streptococcus thermophilus strains MTH17CL396 and M17PTZA496 isolated from Fontina cheese in Valle d'Aosta region (Italy).</title>
        <authorList>
            <person name="Treu L."/>
            <person name="Giacomini A."/>
            <person name="Corich V."/>
            <person name="Vendramin V."/>
            <person name="Bovo B."/>
        </authorList>
    </citation>
    <scope>NUCLEOTIDE SEQUENCE [LARGE SCALE GENOMIC DNA]</scope>
    <source>
        <strain evidence="7">M17PTZA496</strain>
    </source>
</reference>
<evidence type="ECO:0000256" key="1">
    <source>
        <dbReference type="ARBA" id="ARBA00001947"/>
    </source>
</evidence>
<dbReference type="AlphaFoldDB" id="A0A0E2Q380"/>
<evidence type="ECO:0000313" key="6">
    <source>
        <dbReference type="EMBL" id="ETW90008.1"/>
    </source>
</evidence>
<dbReference type="CDD" id="cd06262">
    <property type="entry name" value="metallo-hydrolase-like_MBL-fold"/>
    <property type="match status" value="1"/>
</dbReference>
<evidence type="ECO:0000256" key="3">
    <source>
        <dbReference type="ARBA" id="ARBA00022801"/>
    </source>
</evidence>
<evidence type="ECO:0000313" key="7">
    <source>
        <dbReference type="Proteomes" id="UP000024559"/>
    </source>
</evidence>
<dbReference type="Gene3D" id="3.60.15.10">
    <property type="entry name" value="Ribonuclease Z/Hydroxyacylglutathione hydrolase-like"/>
    <property type="match status" value="1"/>
</dbReference>